<dbReference type="PANTHER" id="PTHR45708">
    <property type="entry name" value="ENDOCHITINASE"/>
    <property type="match status" value="1"/>
</dbReference>
<feature type="compositionally biased region" description="Low complexity" evidence="3">
    <location>
        <begin position="261"/>
        <end position="277"/>
    </location>
</feature>
<dbReference type="AlphaFoldDB" id="A0AB34KMM8"/>
<dbReference type="RefSeq" id="XP_069228112.1">
    <property type="nucleotide sequence ID" value="XM_069374814.1"/>
</dbReference>
<dbReference type="Gene3D" id="3.20.20.80">
    <property type="entry name" value="Glycosidases"/>
    <property type="match status" value="1"/>
</dbReference>
<evidence type="ECO:0000313" key="6">
    <source>
        <dbReference type="Proteomes" id="UP000803884"/>
    </source>
</evidence>
<feature type="compositionally biased region" description="Polar residues" evidence="3">
    <location>
        <begin position="247"/>
        <end position="260"/>
    </location>
</feature>
<name>A0AB34KMM8_9PEZI</name>
<proteinExistence type="predicted"/>
<evidence type="ECO:0000313" key="5">
    <source>
        <dbReference type="EMBL" id="KAL1585006.1"/>
    </source>
</evidence>
<feature type="compositionally biased region" description="Polar residues" evidence="3">
    <location>
        <begin position="185"/>
        <end position="199"/>
    </location>
</feature>
<evidence type="ECO:0000259" key="4">
    <source>
        <dbReference type="PROSITE" id="PS51910"/>
    </source>
</evidence>
<dbReference type="PANTHER" id="PTHR45708:SF49">
    <property type="entry name" value="ENDOCHITINASE"/>
    <property type="match status" value="1"/>
</dbReference>
<feature type="domain" description="GH18" evidence="4">
    <location>
        <begin position="297"/>
        <end position="530"/>
    </location>
</feature>
<keyword evidence="1" id="KW-0378">Hydrolase</keyword>
<evidence type="ECO:0000256" key="3">
    <source>
        <dbReference type="SAM" id="MobiDB-lite"/>
    </source>
</evidence>
<keyword evidence="6" id="KW-1185">Reference proteome</keyword>
<keyword evidence="2" id="KW-0326">Glycosidase</keyword>
<evidence type="ECO:0000256" key="1">
    <source>
        <dbReference type="ARBA" id="ARBA00022801"/>
    </source>
</evidence>
<dbReference type="GO" id="GO:0005975">
    <property type="term" value="P:carbohydrate metabolic process"/>
    <property type="evidence" value="ECO:0007669"/>
    <property type="project" value="InterPro"/>
</dbReference>
<comment type="caution">
    <text evidence="5">The sequence shown here is derived from an EMBL/GenBank/DDBJ whole genome shotgun (WGS) entry which is preliminary data.</text>
</comment>
<dbReference type="PROSITE" id="PS51910">
    <property type="entry name" value="GH18_2"/>
    <property type="match status" value="1"/>
</dbReference>
<gene>
    <name evidence="5" type="ORF">WHR41_06209</name>
</gene>
<reference evidence="5 6" key="1">
    <citation type="journal article" date="2020" name="Microbiol. Resour. Announc.">
        <title>Draft Genome Sequence of a Cladosporium Species Isolated from the Mesophotic Ascidian Didemnum maculosum.</title>
        <authorList>
            <person name="Gioti A."/>
            <person name="Siaperas R."/>
            <person name="Nikolaivits E."/>
            <person name="Le Goff G."/>
            <person name="Ouazzani J."/>
            <person name="Kotoulas G."/>
            <person name="Topakas E."/>
        </authorList>
    </citation>
    <scope>NUCLEOTIDE SEQUENCE [LARGE SCALE GENOMIC DNA]</scope>
    <source>
        <strain evidence="5 6">TM138-S3</strain>
    </source>
</reference>
<dbReference type="InterPro" id="IPR001223">
    <property type="entry name" value="Glyco_hydro18_cat"/>
</dbReference>
<feature type="compositionally biased region" description="Low complexity" evidence="3">
    <location>
        <begin position="209"/>
        <end position="226"/>
    </location>
</feature>
<dbReference type="InterPro" id="IPR017853">
    <property type="entry name" value="GH"/>
</dbReference>
<accession>A0AB34KMM8</accession>
<sequence>MQKISSGLSDLPEDLWSFIVGLEQRLKELEDLVASIINNSGSSPVSPVGPVLSPSPPIVTGSVNTNNSIATNASSHATDSITTSTIRVTRTLTSNVTITKHMSMVTGGAINETALTVNGTFLTPPAPWPESDVQPSTPEDVAVTTDFFGPGFTQPAPWPESTVEISMSEPIESSTEALTPEPTLEPSTSELTDSSTEALNSEPSPSPPESDVMSSTSSDMTTTNVSLEPEFTPPAPWSDVDGHTESNTDAPTETLTQVLQSSAESEPPPSTTEVLPPSYAPVSPTPSSYTFDPDSTSNVAVYYDSTSATTPDSLLTLCANPAVDIILLSSLTSFTSPTSPNYPTLSLGPACDPPSPAQLAAGAPALQSCPALASQIATCQTHHGKKILLSLSAANTPFSSAAEAETLAQTLWHLFGSPTTNSTTQPLRPFGPSVILDGFDLAPESSDADADPSFYAPFVAAVRALFASDTSKEYFLSAAPRCTFPDAALPLDVLWQMDWVWVRGCGEGGEGALGAWRRVLEGGPRVFGVG</sequence>
<dbReference type="GO" id="GO:0004568">
    <property type="term" value="F:chitinase activity"/>
    <property type="evidence" value="ECO:0007669"/>
    <property type="project" value="TreeGrafter"/>
</dbReference>
<dbReference type="InterPro" id="IPR050542">
    <property type="entry name" value="Glycosyl_Hydrlase18_Chitinase"/>
</dbReference>
<evidence type="ECO:0000256" key="2">
    <source>
        <dbReference type="ARBA" id="ARBA00023295"/>
    </source>
</evidence>
<feature type="region of interest" description="Disordered" evidence="3">
    <location>
        <begin position="164"/>
        <end position="293"/>
    </location>
</feature>
<protein>
    <recommendedName>
        <fullName evidence="4">GH18 domain-containing protein</fullName>
    </recommendedName>
</protein>
<dbReference type="GeneID" id="96007652"/>
<organism evidence="5 6">
    <name type="scientific">Cladosporium halotolerans</name>
    <dbReference type="NCBI Taxonomy" id="1052096"/>
    <lineage>
        <taxon>Eukaryota</taxon>
        <taxon>Fungi</taxon>
        <taxon>Dikarya</taxon>
        <taxon>Ascomycota</taxon>
        <taxon>Pezizomycotina</taxon>
        <taxon>Dothideomycetes</taxon>
        <taxon>Dothideomycetidae</taxon>
        <taxon>Cladosporiales</taxon>
        <taxon>Cladosporiaceae</taxon>
        <taxon>Cladosporium</taxon>
    </lineage>
</organism>
<dbReference type="SUPFAM" id="SSF51445">
    <property type="entry name" value="(Trans)glycosidases"/>
    <property type="match status" value="1"/>
</dbReference>
<dbReference type="GO" id="GO:0005576">
    <property type="term" value="C:extracellular region"/>
    <property type="evidence" value="ECO:0007669"/>
    <property type="project" value="TreeGrafter"/>
</dbReference>
<dbReference type="EMBL" id="JAAQHG020000022">
    <property type="protein sequence ID" value="KAL1585006.1"/>
    <property type="molecule type" value="Genomic_DNA"/>
</dbReference>
<dbReference type="Proteomes" id="UP000803884">
    <property type="component" value="Unassembled WGS sequence"/>
</dbReference>